<proteinExistence type="predicted"/>
<organism evidence="1 2">
    <name type="scientific">Macroventuria anomochaeta</name>
    <dbReference type="NCBI Taxonomy" id="301207"/>
    <lineage>
        <taxon>Eukaryota</taxon>
        <taxon>Fungi</taxon>
        <taxon>Dikarya</taxon>
        <taxon>Ascomycota</taxon>
        <taxon>Pezizomycotina</taxon>
        <taxon>Dothideomycetes</taxon>
        <taxon>Pleosporomycetidae</taxon>
        <taxon>Pleosporales</taxon>
        <taxon>Pleosporineae</taxon>
        <taxon>Didymellaceae</taxon>
        <taxon>Macroventuria</taxon>
    </lineage>
</organism>
<keyword evidence="2" id="KW-1185">Reference proteome</keyword>
<gene>
    <name evidence="1" type="ORF">BU25DRAFT_468985</name>
</gene>
<evidence type="ECO:0000313" key="2">
    <source>
        <dbReference type="Proteomes" id="UP000799754"/>
    </source>
</evidence>
<comment type="caution">
    <text evidence="1">The sequence shown here is derived from an EMBL/GenBank/DDBJ whole genome shotgun (WGS) entry which is preliminary data.</text>
</comment>
<dbReference type="EMBL" id="MU006717">
    <property type="protein sequence ID" value="KAF2627316.1"/>
    <property type="molecule type" value="Genomic_DNA"/>
</dbReference>
<protein>
    <submittedName>
        <fullName evidence="1">Uncharacterized protein</fullName>
    </submittedName>
</protein>
<dbReference type="Proteomes" id="UP000799754">
    <property type="component" value="Unassembled WGS sequence"/>
</dbReference>
<evidence type="ECO:0000313" key="1">
    <source>
        <dbReference type="EMBL" id="KAF2627316.1"/>
    </source>
</evidence>
<accession>A0ACB6RZL5</accession>
<name>A0ACB6RZL5_9PLEO</name>
<sequence length="577" mass="64007">MRKRYISLVKASLRADAVVFPLQSNSSNRTNSSHASSSAWSVFLLKFDMRILLASALFAHVIAQQLIANPINDFCRRHQHQTCVIDNKLYVDGGFIYYGADASKDNPQPSELSNRVTNSSNVMQFNDWSRGSDTISNVWTDADGKLKALSWPAFGAGTVTDSGVGYYYGGYLSNKSVVDWSGDRFMLNSLISFDMTSQSWSNRTYDSTPRAEGSMQFIPASESGMLVYFGGLEMSSKGEVEYDISVFDIVLNRWYIQKATGDIPQPRRGFCTGISWAADRSSYNIARYMFGGISPNETALGDLYILTLPSFTWISWYPDPQQTNFAGGKAWSTCDVINHRSQMVIMGGHYTNKSTVICDVPQGKGQHGLNLGQEMFEREFGGQEWNSLRSNLTQYRVPTILLRLSAAGWSGSTNQASWLASAFAMSYSAARRTPTRSDIPVTPTATSFTPTEPHSDDPSPGAIAGIVVGVFVGAVTMGIAIAFLLRKKRAKTQTTDQATTPELEDQDETLAKRKWFLKGRWRSEVEAKADPQELDSKNVKVIPGPPVELEALEVRPAEQITDEDSHVRRSEDESTRR</sequence>
<reference evidence="1" key="1">
    <citation type="journal article" date="2020" name="Stud. Mycol.">
        <title>101 Dothideomycetes genomes: a test case for predicting lifestyles and emergence of pathogens.</title>
        <authorList>
            <person name="Haridas S."/>
            <person name="Albert R."/>
            <person name="Binder M."/>
            <person name="Bloem J."/>
            <person name="Labutti K."/>
            <person name="Salamov A."/>
            <person name="Andreopoulos B."/>
            <person name="Baker S."/>
            <person name="Barry K."/>
            <person name="Bills G."/>
            <person name="Bluhm B."/>
            <person name="Cannon C."/>
            <person name="Castanera R."/>
            <person name="Culley D."/>
            <person name="Daum C."/>
            <person name="Ezra D."/>
            <person name="Gonzalez J."/>
            <person name="Henrissat B."/>
            <person name="Kuo A."/>
            <person name="Liang C."/>
            <person name="Lipzen A."/>
            <person name="Lutzoni F."/>
            <person name="Magnuson J."/>
            <person name="Mondo S."/>
            <person name="Nolan M."/>
            <person name="Ohm R."/>
            <person name="Pangilinan J."/>
            <person name="Park H.-J."/>
            <person name="Ramirez L."/>
            <person name="Alfaro M."/>
            <person name="Sun H."/>
            <person name="Tritt A."/>
            <person name="Yoshinaga Y."/>
            <person name="Zwiers L.-H."/>
            <person name="Turgeon B."/>
            <person name="Goodwin S."/>
            <person name="Spatafora J."/>
            <person name="Crous P."/>
            <person name="Grigoriev I."/>
        </authorList>
    </citation>
    <scope>NUCLEOTIDE SEQUENCE</scope>
    <source>
        <strain evidence="1">CBS 525.71</strain>
    </source>
</reference>